<dbReference type="InterPro" id="IPR007420">
    <property type="entry name" value="DUF465"/>
</dbReference>
<dbReference type="InterPro" id="IPR038444">
    <property type="entry name" value="DUF465_sf"/>
</dbReference>
<proteinExistence type="predicted"/>
<dbReference type="Gene3D" id="6.10.280.50">
    <property type="match status" value="1"/>
</dbReference>
<comment type="caution">
    <text evidence="1">The sequence shown here is derived from an EMBL/GenBank/DDBJ whole genome shotgun (WGS) entry which is preliminary data.</text>
</comment>
<dbReference type="RefSeq" id="WP_148069762.1">
    <property type="nucleotide sequence ID" value="NZ_VRZA01000007.1"/>
</dbReference>
<reference evidence="1 2" key="1">
    <citation type="submission" date="2019-08" db="EMBL/GenBank/DDBJ databases">
        <title>Parahaliea maris sp. nov., isolated from the surface seawater.</title>
        <authorList>
            <person name="Liu Y."/>
        </authorList>
    </citation>
    <scope>NUCLEOTIDE SEQUENCE [LARGE SCALE GENOMIC DNA]</scope>
    <source>
        <strain evidence="1 2">HSLHS9</strain>
    </source>
</reference>
<evidence type="ECO:0000313" key="2">
    <source>
        <dbReference type="Proteomes" id="UP000321039"/>
    </source>
</evidence>
<sequence>MLIEKHSLINDFPEFRDRIHDLKMSDVNFASQLEKYTELDKEIIRIEEGIENASDDFLEGLKMKRVHLKDELVDKLRG</sequence>
<dbReference type="EMBL" id="VRZA01000007">
    <property type="protein sequence ID" value="TXS90764.1"/>
    <property type="molecule type" value="Genomic_DNA"/>
</dbReference>
<dbReference type="Proteomes" id="UP000321039">
    <property type="component" value="Unassembled WGS sequence"/>
</dbReference>
<protein>
    <submittedName>
        <fullName evidence="1">DUF465 domain-containing protein</fullName>
    </submittedName>
</protein>
<name>A0A5C8ZSM4_9GAMM</name>
<keyword evidence="2" id="KW-1185">Reference proteome</keyword>
<dbReference type="Pfam" id="PF04325">
    <property type="entry name" value="DUF465"/>
    <property type="match status" value="1"/>
</dbReference>
<dbReference type="AlphaFoldDB" id="A0A5C8ZSM4"/>
<organism evidence="1 2">
    <name type="scientific">Parahaliea maris</name>
    <dbReference type="NCBI Taxonomy" id="2716870"/>
    <lineage>
        <taxon>Bacteria</taxon>
        <taxon>Pseudomonadati</taxon>
        <taxon>Pseudomonadota</taxon>
        <taxon>Gammaproteobacteria</taxon>
        <taxon>Cellvibrionales</taxon>
        <taxon>Halieaceae</taxon>
        <taxon>Parahaliea</taxon>
    </lineage>
</organism>
<accession>A0A5C8ZSM4</accession>
<evidence type="ECO:0000313" key="1">
    <source>
        <dbReference type="EMBL" id="TXS90764.1"/>
    </source>
</evidence>
<gene>
    <name evidence="1" type="ORF">FV139_17450</name>
</gene>